<dbReference type="Pfam" id="PF02687">
    <property type="entry name" value="FtsX"/>
    <property type="match status" value="1"/>
</dbReference>
<comment type="similarity">
    <text evidence="2">Belongs to the ABC-4 integral membrane protein family. LolC/E subfamily.</text>
</comment>
<evidence type="ECO:0000256" key="1">
    <source>
        <dbReference type="ARBA" id="ARBA00004651"/>
    </source>
</evidence>
<dbReference type="NCBIfam" id="TIGR02212">
    <property type="entry name" value="lolCE"/>
    <property type="match status" value="1"/>
</dbReference>
<name>A0A5E4PHV9_9COXI</name>
<dbReference type="GO" id="GO:0042953">
    <property type="term" value="P:lipoprotein transport"/>
    <property type="evidence" value="ECO:0007669"/>
    <property type="project" value="InterPro"/>
</dbReference>
<comment type="subcellular location">
    <subcellularLocation>
        <location evidence="1">Cell membrane</location>
        <topology evidence="1">Multi-pass membrane protein</topology>
    </subcellularLocation>
</comment>
<evidence type="ECO:0000256" key="7">
    <source>
        <dbReference type="ARBA" id="ARBA00023136"/>
    </source>
</evidence>
<dbReference type="InterPro" id="IPR003838">
    <property type="entry name" value="ABC3_permease_C"/>
</dbReference>
<evidence type="ECO:0000256" key="6">
    <source>
        <dbReference type="ARBA" id="ARBA00022989"/>
    </source>
</evidence>
<evidence type="ECO:0000256" key="2">
    <source>
        <dbReference type="ARBA" id="ARBA00005236"/>
    </source>
</evidence>
<dbReference type="PANTHER" id="PTHR30489">
    <property type="entry name" value="LIPOPROTEIN-RELEASING SYSTEM TRANSMEMBRANE PROTEIN LOLE"/>
    <property type="match status" value="1"/>
</dbReference>
<keyword evidence="3" id="KW-0813">Transport</keyword>
<evidence type="ECO:0000256" key="4">
    <source>
        <dbReference type="ARBA" id="ARBA00022475"/>
    </source>
</evidence>
<keyword evidence="6 8" id="KW-1133">Transmembrane helix</keyword>
<feature type="domain" description="ABC3 transporter permease C-terminal" evidence="9">
    <location>
        <begin position="275"/>
        <end position="409"/>
    </location>
</feature>
<dbReference type="PANTHER" id="PTHR30489:SF0">
    <property type="entry name" value="LIPOPROTEIN-RELEASING SYSTEM TRANSMEMBRANE PROTEIN LOLE"/>
    <property type="match status" value="1"/>
</dbReference>
<sequence>MFRPAALFIGLRYTRAKRRNHFISFISLVSMIGIALGITVLITVLSVMNGFDREIKTRVFSMVPPVTLTSNTGSVADWQGLQKLLLQYPYVTSSAPFVTGEVLLNFAGSTQPAILSGILPAEEKKVSKVADKMVAGALSDLQPGEFGIVLGENLAGALNANLGDKITVVTPQVSLSPAGVIPRFKRFIVVGVFRAGSGFGFDRSLGFVQLSDAQKLFGFGDNVTGLHLSIKDVFAAPRIAADLRKQLTSSASITTWADQFGEFFHAVQLEKTMMFFILLLIIAVAAFNLVSTLMMVVNEKEADIAILRTFGATPRVIMAIFIVQGGIIGIFGTLLGVAGGLALAANVTAIVNWIQDVFHIQFLSSNVYFVNYLPSEIELSDVVQICCASLVLSLLATIYPAWRASKMDPVESLRYE</sequence>
<dbReference type="Pfam" id="PF12704">
    <property type="entry name" value="MacB_PCD"/>
    <property type="match status" value="1"/>
</dbReference>
<proteinExistence type="inferred from homology"/>
<feature type="transmembrane region" description="Helical" evidence="8">
    <location>
        <begin position="26"/>
        <end position="48"/>
    </location>
</feature>
<feature type="transmembrane region" description="Helical" evidence="8">
    <location>
        <begin position="275"/>
        <end position="297"/>
    </location>
</feature>
<dbReference type="Proteomes" id="UP000324194">
    <property type="component" value="Chromosome 1"/>
</dbReference>
<dbReference type="GO" id="GO:0098797">
    <property type="term" value="C:plasma membrane protein complex"/>
    <property type="evidence" value="ECO:0007669"/>
    <property type="project" value="TreeGrafter"/>
</dbReference>
<accession>A0A5E4PHV9</accession>
<keyword evidence="4" id="KW-1003">Cell membrane</keyword>
<keyword evidence="11" id="KW-0449">Lipoprotein</keyword>
<evidence type="ECO:0000313" key="11">
    <source>
        <dbReference type="EMBL" id="VVC75911.1"/>
    </source>
</evidence>
<evidence type="ECO:0000256" key="8">
    <source>
        <dbReference type="SAM" id="Phobius"/>
    </source>
</evidence>
<dbReference type="GO" id="GO:0044874">
    <property type="term" value="P:lipoprotein localization to outer membrane"/>
    <property type="evidence" value="ECO:0007669"/>
    <property type="project" value="TreeGrafter"/>
</dbReference>
<feature type="domain" description="MacB-like periplasmic core" evidence="10">
    <location>
        <begin position="27"/>
        <end position="245"/>
    </location>
</feature>
<evidence type="ECO:0000256" key="3">
    <source>
        <dbReference type="ARBA" id="ARBA00022448"/>
    </source>
</evidence>
<keyword evidence="5 8" id="KW-0812">Transmembrane</keyword>
<gene>
    <name evidence="11" type="primary">lolE_2</name>
    <name evidence="11" type="ORF">AQUSIP_12120</name>
</gene>
<evidence type="ECO:0000256" key="5">
    <source>
        <dbReference type="ARBA" id="ARBA00022692"/>
    </source>
</evidence>
<dbReference type="OrthoDB" id="9808461at2"/>
<keyword evidence="7 8" id="KW-0472">Membrane</keyword>
<dbReference type="InterPro" id="IPR011925">
    <property type="entry name" value="LolCE_TM"/>
</dbReference>
<organism evidence="11 12">
    <name type="scientific">Aquicella siphonis</name>
    <dbReference type="NCBI Taxonomy" id="254247"/>
    <lineage>
        <taxon>Bacteria</taxon>
        <taxon>Pseudomonadati</taxon>
        <taxon>Pseudomonadota</taxon>
        <taxon>Gammaproteobacteria</taxon>
        <taxon>Legionellales</taxon>
        <taxon>Coxiellaceae</taxon>
        <taxon>Aquicella</taxon>
    </lineage>
</organism>
<dbReference type="InterPro" id="IPR051447">
    <property type="entry name" value="Lipoprotein-release_system"/>
</dbReference>
<protein>
    <submittedName>
        <fullName evidence="11">Lipoprotein-releasing system transmembrane protein LolE</fullName>
    </submittedName>
</protein>
<evidence type="ECO:0000313" key="12">
    <source>
        <dbReference type="Proteomes" id="UP000324194"/>
    </source>
</evidence>
<keyword evidence="12" id="KW-1185">Reference proteome</keyword>
<evidence type="ECO:0000259" key="10">
    <source>
        <dbReference type="Pfam" id="PF12704"/>
    </source>
</evidence>
<dbReference type="EMBL" id="LR699119">
    <property type="protein sequence ID" value="VVC75911.1"/>
    <property type="molecule type" value="Genomic_DNA"/>
</dbReference>
<dbReference type="RefSeq" id="WP_148339178.1">
    <property type="nucleotide sequence ID" value="NZ_LR699119.1"/>
</dbReference>
<feature type="transmembrane region" description="Helical" evidence="8">
    <location>
        <begin position="317"/>
        <end position="343"/>
    </location>
</feature>
<dbReference type="AlphaFoldDB" id="A0A5E4PHV9"/>
<dbReference type="InterPro" id="IPR025857">
    <property type="entry name" value="MacB_PCD"/>
</dbReference>
<evidence type="ECO:0000259" key="9">
    <source>
        <dbReference type="Pfam" id="PF02687"/>
    </source>
</evidence>
<dbReference type="KEGG" id="asip:AQUSIP_12120"/>
<feature type="transmembrane region" description="Helical" evidence="8">
    <location>
        <begin position="382"/>
        <end position="402"/>
    </location>
</feature>
<reference evidence="11 12" key="1">
    <citation type="submission" date="2019-08" db="EMBL/GenBank/DDBJ databases">
        <authorList>
            <person name="Guy L."/>
        </authorList>
    </citation>
    <scope>NUCLEOTIDE SEQUENCE [LARGE SCALE GENOMIC DNA]</scope>
    <source>
        <strain evidence="11 12">SGT-108</strain>
    </source>
</reference>